<dbReference type="InterPro" id="IPR031680">
    <property type="entry name" value="Hepar_II_III_N"/>
</dbReference>
<comment type="caution">
    <text evidence="7">The sequence shown here is derived from an EMBL/GenBank/DDBJ whole genome shotgun (WGS) entry which is preliminary data.</text>
</comment>
<reference evidence="7 8" key="1">
    <citation type="submission" date="2015-10" db="EMBL/GenBank/DDBJ databases">
        <title>Draft genome sequence of Salegentibacter salinarum KCTC 12975.</title>
        <authorList>
            <person name="Lin W."/>
            <person name="Zheng Q."/>
        </authorList>
    </citation>
    <scope>NUCLEOTIDE SEQUENCE [LARGE SCALE GENOMIC DNA]</scope>
    <source>
        <strain evidence="7 8">KCTC 12975</strain>
    </source>
</reference>
<evidence type="ECO:0000313" key="8">
    <source>
        <dbReference type="Proteomes" id="UP000232673"/>
    </source>
</evidence>
<proteinExistence type="predicted"/>
<dbReference type="Gene3D" id="2.70.98.70">
    <property type="match status" value="1"/>
</dbReference>
<gene>
    <name evidence="7" type="ORF">APR41_16005</name>
</gene>
<sequence length="548" mass="65364">MRRKFSFVGFSLFEGFLVKFSNILNDYHRHHKTLKFFKPVEVLLNQNIENRNTETKLLEKVYKEDNFRQFILSTKNLERNEAFRWNAFYPLYSLLEENNDREDVLEVCKDYISNWIELFLKKGKSNPFCWYDMADSFRLILLYRIVQTESLNFSKSESKRFDYAIKLHEFFLKKDYLLQKGNHQIFQRVARLLIFQRLENFVKLKKEKESVVELFGKQFSKEGVHQEHSPEYHLWATFVFEELRIIFDINELKDKILKCKEISSFFITPNNEIPLIGDSGLDHKVSYSKMFKNSSRDFHGNLYLKDYLLSISNQTGWYFSSILSTNSRIHKHKDTTSFELFLQGNKIITDAGKFTYSKSEFNKNIRSEQSHNLAFVVSKPDYFSLSTYKIEKIMQVKDFQMVKISSELQKKIHERLFIFNQKDHLIIVDLFSDNRIACNINLVDSKTYFVKKDIHGELRLYSNLLETEVSFLNISKISQKKNYISYEYQERHIEHSYEVFSETNYIITSILKGTKGFDFSIIGNNIYILKVGVHNIQITLKDNKIFFQ</sequence>
<evidence type="ECO:0000259" key="5">
    <source>
        <dbReference type="Pfam" id="PF07940"/>
    </source>
</evidence>
<dbReference type="PANTHER" id="PTHR39210">
    <property type="entry name" value="HEPARIN-SULFATE LYASE"/>
    <property type="match status" value="1"/>
</dbReference>
<accession>A0A2N0TXI5</accession>
<dbReference type="STRING" id="447422.SAMN05660903_03262"/>
<dbReference type="EMBL" id="LKTS01000013">
    <property type="protein sequence ID" value="PKD19463.1"/>
    <property type="molecule type" value="Genomic_DNA"/>
</dbReference>
<dbReference type="PANTHER" id="PTHR39210:SF1">
    <property type="entry name" value="HEPARIN-SULFATE LYASE"/>
    <property type="match status" value="1"/>
</dbReference>
<protein>
    <submittedName>
        <fullName evidence="7">Uncharacterized protein</fullName>
    </submittedName>
</protein>
<organism evidence="7 8">
    <name type="scientific">Salegentibacter salinarum</name>
    <dbReference type="NCBI Taxonomy" id="447422"/>
    <lineage>
        <taxon>Bacteria</taxon>
        <taxon>Pseudomonadati</taxon>
        <taxon>Bacteroidota</taxon>
        <taxon>Flavobacteriia</taxon>
        <taxon>Flavobacteriales</taxon>
        <taxon>Flavobacteriaceae</taxon>
        <taxon>Salegentibacter</taxon>
    </lineage>
</organism>
<dbReference type="InterPro" id="IPR008929">
    <property type="entry name" value="Chondroitin_lyas"/>
</dbReference>
<feature type="domain" description="Heparin-sulfate lyase N-terminal" evidence="6">
    <location>
        <begin position="124"/>
        <end position="298"/>
    </location>
</feature>
<dbReference type="InterPro" id="IPR012480">
    <property type="entry name" value="Hepar_II_III_C"/>
</dbReference>
<dbReference type="GO" id="GO:0042597">
    <property type="term" value="C:periplasmic space"/>
    <property type="evidence" value="ECO:0007669"/>
    <property type="project" value="UniProtKB-SubCell"/>
</dbReference>
<keyword evidence="3" id="KW-0574">Periplasm</keyword>
<keyword evidence="8" id="KW-1185">Reference proteome</keyword>
<evidence type="ECO:0000256" key="1">
    <source>
        <dbReference type="ARBA" id="ARBA00004418"/>
    </source>
</evidence>
<evidence type="ECO:0000259" key="6">
    <source>
        <dbReference type="Pfam" id="PF16889"/>
    </source>
</evidence>
<comment type="subcellular location">
    <subcellularLocation>
        <location evidence="1">Periplasm</location>
    </subcellularLocation>
</comment>
<dbReference type="Proteomes" id="UP000232673">
    <property type="component" value="Unassembled WGS sequence"/>
</dbReference>
<keyword evidence="2" id="KW-0732">Signal</keyword>
<evidence type="ECO:0000256" key="4">
    <source>
        <dbReference type="ARBA" id="ARBA00023239"/>
    </source>
</evidence>
<evidence type="ECO:0000256" key="3">
    <source>
        <dbReference type="ARBA" id="ARBA00022764"/>
    </source>
</evidence>
<dbReference type="AlphaFoldDB" id="A0A2N0TXI5"/>
<name>A0A2N0TXI5_9FLAO</name>
<feature type="domain" description="Heparinase II/III-like C-terminal" evidence="5">
    <location>
        <begin position="329"/>
        <end position="432"/>
    </location>
</feature>
<dbReference type="GO" id="GO:0016829">
    <property type="term" value="F:lyase activity"/>
    <property type="evidence" value="ECO:0007669"/>
    <property type="project" value="UniProtKB-KW"/>
</dbReference>
<keyword evidence="4" id="KW-0456">Lyase</keyword>
<dbReference type="Pfam" id="PF16889">
    <property type="entry name" value="Hepar_II_III_N"/>
    <property type="match status" value="1"/>
</dbReference>
<dbReference type="Pfam" id="PF07940">
    <property type="entry name" value="Hepar_II_III_C"/>
    <property type="match status" value="1"/>
</dbReference>
<evidence type="ECO:0000256" key="2">
    <source>
        <dbReference type="ARBA" id="ARBA00022729"/>
    </source>
</evidence>
<dbReference type="Gene3D" id="1.50.10.100">
    <property type="entry name" value="Chondroitin AC/alginate lyase"/>
    <property type="match status" value="1"/>
</dbReference>
<evidence type="ECO:0000313" key="7">
    <source>
        <dbReference type="EMBL" id="PKD19463.1"/>
    </source>
</evidence>